<evidence type="ECO:0000256" key="1">
    <source>
        <dbReference type="SAM" id="MobiDB-lite"/>
    </source>
</evidence>
<proteinExistence type="predicted"/>
<protein>
    <submittedName>
        <fullName evidence="3">Uncharacterized protein</fullName>
    </submittedName>
</protein>
<dbReference type="EMBL" id="AM466857">
    <property type="protein sequence ID" value="CAN72573.1"/>
    <property type="molecule type" value="Genomic_DNA"/>
</dbReference>
<gene>
    <name evidence="2" type="ORF">VITISV_028304</name>
    <name evidence="3" type="ORF">VITISV_041675</name>
</gene>
<feature type="compositionally biased region" description="Polar residues" evidence="1">
    <location>
        <begin position="1"/>
        <end position="10"/>
    </location>
</feature>
<organism evidence="3">
    <name type="scientific">Vitis vinifera</name>
    <name type="common">Grape</name>
    <dbReference type="NCBI Taxonomy" id="29760"/>
    <lineage>
        <taxon>Eukaryota</taxon>
        <taxon>Viridiplantae</taxon>
        <taxon>Streptophyta</taxon>
        <taxon>Embryophyta</taxon>
        <taxon>Tracheophyta</taxon>
        <taxon>Spermatophyta</taxon>
        <taxon>Magnoliopsida</taxon>
        <taxon>eudicotyledons</taxon>
        <taxon>Gunneridae</taxon>
        <taxon>Pentapetalae</taxon>
        <taxon>rosids</taxon>
        <taxon>Vitales</taxon>
        <taxon>Vitaceae</taxon>
        <taxon>Viteae</taxon>
        <taxon>Vitis</taxon>
    </lineage>
</organism>
<feature type="non-terminal residue" evidence="3">
    <location>
        <position position="48"/>
    </location>
</feature>
<accession>A5BPS6</accession>
<sequence length="48" mass="4976">MGASGSQGSDHTAVGKGAQQANGSHHGRHRHQTPCLLQRGELGAAEMR</sequence>
<name>A5BPS6_VITVI</name>
<evidence type="ECO:0000313" key="3">
    <source>
        <dbReference type="EMBL" id="CAN72573.1"/>
    </source>
</evidence>
<reference evidence="3" key="1">
    <citation type="journal article" date="2007" name="PLoS ONE">
        <title>The first genome sequence of an elite grapevine cultivar (Pinot noir Vitis vinifera L.): coping with a highly heterozygous genome.</title>
        <authorList>
            <person name="Velasco R."/>
            <person name="Zharkikh A."/>
            <person name="Troggio M."/>
            <person name="Cartwright D.A."/>
            <person name="Cestaro A."/>
            <person name="Pruss D."/>
            <person name="Pindo M."/>
            <person name="FitzGerald L.M."/>
            <person name="Vezzulli S."/>
            <person name="Reid J."/>
            <person name="Malacarne G."/>
            <person name="Iliev D."/>
            <person name="Coppola G."/>
            <person name="Wardell B."/>
            <person name="Micheletti D."/>
            <person name="Macalma T."/>
            <person name="Facci M."/>
            <person name="Mitchell J.T."/>
            <person name="Perazzolli M."/>
            <person name="Eldredge G."/>
            <person name="Gatto P."/>
            <person name="Oyzerski R."/>
            <person name="Moretto M."/>
            <person name="Gutin N."/>
            <person name="Stefanini M."/>
            <person name="Chen Y."/>
            <person name="Segala C."/>
            <person name="Davenport C."/>
            <person name="Dematte L."/>
            <person name="Mraz A."/>
            <person name="Battilana J."/>
            <person name="Stormo K."/>
            <person name="Costa F."/>
            <person name="Tao Q."/>
            <person name="Si-Ammour A."/>
            <person name="Harkins T."/>
            <person name="Lackey A."/>
            <person name="Perbost C."/>
            <person name="Taillon B."/>
            <person name="Stella A."/>
            <person name="Solovyev V."/>
            <person name="Fawcett J.A."/>
            <person name="Sterck L."/>
            <person name="Vandepoele K."/>
            <person name="Grando S.M."/>
            <person name="Toppo S."/>
            <person name="Moser C."/>
            <person name="Lanchbury J."/>
            <person name="Bogden R."/>
            <person name="Skolnick M."/>
            <person name="Sgaramella V."/>
            <person name="Bhatnagar S.K."/>
            <person name="Fontana P."/>
            <person name="Gutin A."/>
            <person name="Van de Peer Y."/>
            <person name="Salamini F."/>
            <person name="Viola R."/>
        </authorList>
    </citation>
    <scope>NUCLEOTIDE SEQUENCE</scope>
</reference>
<feature type="region of interest" description="Disordered" evidence="1">
    <location>
        <begin position="1"/>
        <end position="48"/>
    </location>
</feature>
<evidence type="ECO:0000313" key="2">
    <source>
        <dbReference type="EMBL" id="CAN70436.1"/>
    </source>
</evidence>
<feature type="non-terminal residue" evidence="3">
    <location>
        <position position="1"/>
    </location>
</feature>
<dbReference type="EMBL" id="AM467704">
    <property type="protein sequence ID" value="CAN70436.1"/>
    <property type="molecule type" value="Genomic_DNA"/>
</dbReference>
<dbReference type="AlphaFoldDB" id="A5BPS6"/>